<comment type="caution">
    <text evidence="2">The sequence shown here is derived from an EMBL/GenBank/DDBJ whole genome shotgun (WGS) entry which is preliminary data.</text>
</comment>
<reference evidence="2" key="1">
    <citation type="submission" date="2022-08" db="EMBL/GenBank/DDBJ databases">
        <authorList>
            <person name="Gutierrez-Valencia J."/>
        </authorList>
    </citation>
    <scope>NUCLEOTIDE SEQUENCE</scope>
</reference>
<name>A0AAV0QM90_9ROSI</name>
<sequence>MDSCEEKGQGDDGDDNVDGVDAAKLGNLVEKVIKSAMGGVRENVEVDAKRKEADASEVLEGDDDSADLPLSQLIQRLSKEKKILKVKNAGGSSGVDDDVLKCAVLRYARDSSKLKEFLFSRVNGYDCLYRKDTETLAHGQWV</sequence>
<protein>
    <submittedName>
        <fullName evidence="2">Uncharacterized protein</fullName>
    </submittedName>
</protein>
<gene>
    <name evidence="2" type="ORF">LITE_LOCUS43524</name>
</gene>
<dbReference type="AlphaFoldDB" id="A0AAV0QM90"/>
<organism evidence="2 3">
    <name type="scientific">Linum tenue</name>
    <dbReference type="NCBI Taxonomy" id="586396"/>
    <lineage>
        <taxon>Eukaryota</taxon>
        <taxon>Viridiplantae</taxon>
        <taxon>Streptophyta</taxon>
        <taxon>Embryophyta</taxon>
        <taxon>Tracheophyta</taxon>
        <taxon>Spermatophyta</taxon>
        <taxon>Magnoliopsida</taxon>
        <taxon>eudicotyledons</taxon>
        <taxon>Gunneridae</taxon>
        <taxon>Pentapetalae</taxon>
        <taxon>rosids</taxon>
        <taxon>fabids</taxon>
        <taxon>Malpighiales</taxon>
        <taxon>Linaceae</taxon>
        <taxon>Linum</taxon>
    </lineage>
</organism>
<evidence type="ECO:0000256" key="1">
    <source>
        <dbReference type="SAM" id="MobiDB-lite"/>
    </source>
</evidence>
<feature type="compositionally biased region" description="Basic and acidic residues" evidence="1">
    <location>
        <begin position="1"/>
        <end position="10"/>
    </location>
</feature>
<evidence type="ECO:0000313" key="3">
    <source>
        <dbReference type="Proteomes" id="UP001154282"/>
    </source>
</evidence>
<proteinExistence type="predicted"/>
<keyword evidence="3" id="KW-1185">Reference proteome</keyword>
<evidence type="ECO:0000313" key="2">
    <source>
        <dbReference type="EMBL" id="CAI0545293.1"/>
    </source>
</evidence>
<dbReference type="Proteomes" id="UP001154282">
    <property type="component" value="Unassembled WGS sequence"/>
</dbReference>
<dbReference type="EMBL" id="CAMGYJ010000009">
    <property type="protein sequence ID" value="CAI0545293.1"/>
    <property type="molecule type" value="Genomic_DNA"/>
</dbReference>
<feature type="non-terminal residue" evidence="2">
    <location>
        <position position="142"/>
    </location>
</feature>
<feature type="region of interest" description="Disordered" evidence="1">
    <location>
        <begin position="1"/>
        <end position="20"/>
    </location>
</feature>
<accession>A0AAV0QM90</accession>